<dbReference type="EMBL" id="JAKUDL010000001">
    <property type="protein sequence ID" value="MCH4293159.1"/>
    <property type="molecule type" value="Genomic_DNA"/>
</dbReference>
<comment type="caution">
    <text evidence="2">The sequence shown here is derived from an EMBL/GenBank/DDBJ whole genome shotgun (WGS) entry which is preliminary data.</text>
</comment>
<feature type="chain" id="PRO_5042541722" evidence="1">
    <location>
        <begin position="19"/>
        <end position="170"/>
    </location>
</feature>
<keyword evidence="3" id="KW-1185">Reference proteome</keyword>
<evidence type="ECO:0000313" key="2">
    <source>
        <dbReference type="EMBL" id="MCH4293159.1"/>
    </source>
</evidence>
<evidence type="ECO:0000313" key="3">
    <source>
        <dbReference type="Proteomes" id="UP001297581"/>
    </source>
</evidence>
<dbReference type="Proteomes" id="UP001297581">
    <property type="component" value="Unassembled WGS sequence"/>
</dbReference>
<gene>
    <name evidence="2" type="ORF">MJ923_02425</name>
</gene>
<keyword evidence="1" id="KW-0732">Signal</keyword>
<accession>A0AAJ1BFX7</accession>
<dbReference type="AlphaFoldDB" id="A0AAJ1BFX7"/>
<protein>
    <submittedName>
        <fullName evidence="2">DUF4124 domain-containing protein</fullName>
    </submittedName>
</protein>
<reference evidence="2 3" key="1">
    <citation type="submission" date="2022-02" db="EMBL/GenBank/DDBJ databases">
        <title>The genome sequence of Shewanella sp. 3B26.</title>
        <authorList>
            <person name="Du J."/>
        </authorList>
    </citation>
    <scope>NUCLEOTIDE SEQUENCE [LARGE SCALE GENOMIC DNA]</scope>
    <source>
        <strain evidence="2 3">3B26</strain>
    </source>
</reference>
<feature type="signal peptide" evidence="1">
    <location>
        <begin position="1"/>
        <end position="18"/>
    </location>
</feature>
<proteinExistence type="predicted"/>
<sequence length="170" mass="19667">MRALALCLLFALPLSASGADTIYKCIKGDRVVYSQSVCPTEYNQRELEFELGLTREVDSDRLKDPDDPLMALMSGKTISTEKLLLLIDGEIYRLKQENSYIEILRTSEKQKLDRKRFWRGAPENDPEFLKDVDEMNQRFNEMKTNNEGTITMLKERRQQVADAEKENAKP</sequence>
<name>A0AAJ1BFX7_9GAMM</name>
<organism evidence="2 3">
    <name type="scientific">Shewanella zhuhaiensis</name>
    <dbReference type="NCBI Taxonomy" id="2919576"/>
    <lineage>
        <taxon>Bacteria</taxon>
        <taxon>Pseudomonadati</taxon>
        <taxon>Pseudomonadota</taxon>
        <taxon>Gammaproteobacteria</taxon>
        <taxon>Alteromonadales</taxon>
        <taxon>Shewanellaceae</taxon>
        <taxon>Shewanella</taxon>
    </lineage>
</organism>
<evidence type="ECO:0000256" key="1">
    <source>
        <dbReference type="SAM" id="SignalP"/>
    </source>
</evidence>
<dbReference type="RefSeq" id="WP_240589765.1">
    <property type="nucleotide sequence ID" value="NZ_JAKUDL010000001.1"/>
</dbReference>